<proteinExistence type="predicted"/>
<evidence type="ECO:0000313" key="2">
    <source>
        <dbReference type="Proteomes" id="UP000499080"/>
    </source>
</evidence>
<protein>
    <submittedName>
        <fullName evidence="1">Uncharacterized protein</fullName>
    </submittedName>
</protein>
<name>A0A4Y1ZWW3_ARAVE</name>
<dbReference type="EMBL" id="BGPR01000001">
    <property type="protein sequence ID" value="GBL71982.1"/>
    <property type="molecule type" value="Genomic_DNA"/>
</dbReference>
<dbReference type="AlphaFoldDB" id="A0A4Y1ZWW3"/>
<sequence length="137" mass="15130">MKGRLPFNHTPFSKEIEKTLLHHPFSIDDNHGQVGKAQTSGIVSSSDLWVSGDREITFQSRSICKGSTPNVTASINLSQFCPGDTGEMSIPVEYHAARKDLFEAVALKYPFGPSLYRPTSSNFIFSDTSRKEYISAA</sequence>
<keyword evidence="2" id="KW-1185">Reference proteome</keyword>
<reference evidence="1 2" key="1">
    <citation type="journal article" date="2019" name="Sci. Rep.">
        <title>Orb-weaving spider Araneus ventricosus genome elucidates the spidroin gene catalogue.</title>
        <authorList>
            <person name="Kono N."/>
            <person name="Nakamura H."/>
            <person name="Ohtoshi R."/>
            <person name="Moran D.A.P."/>
            <person name="Shinohara A."/>
            <person name="Yoshida Y."/>
            <person name="Fujiwara M."/>
            <person name="Mori M."/>
            <person name="Tomita M."/>
            <person name="Arakawa K."/>
        </authorList>
    </citation>
    <scope>NUCLEOTIDE SEQUENCE [LARGE SCALE GENOMIC DNA]</scope>
</reference>
<organism evidence="1 2">
    <name type="scientific">Araneus ventricosus</name>
    <name type="common">Orbweaver spider</name>
    <name type="synonym">Epeira ventricosa</name>
    <dbReference type="NCBI Taxonomy" id="182803"/>
    <lineage>
        <taxon>Eukaryota</taxon>
        <taxon>Metazoa</taxon>
        <taxon>Ecdysozoa</taxon>
        <taxon>Arthropoda</taxon>
        <taxon>Chelicerata</taxon>
        <taxon>Arachnida</taxon>
        <taxon>Araneae</taxon>
        <taxon>Araneomorphae</taxon>
        <taxon>Entelegynae</taxon>
        <taxon>Araneoidea</taxon>
        <taxon>Araneidae</taxon>
        <taxon>Araneus</taxon>
    </lineage>
</organism>
<evidence type="ECO:0000313" key="1">
    <source>
        <dbReference type="EMBL" id="GBL71982.1"/>
    </source>
</evidence>
<dbReference type="Proteomes" id="UP000499080">
    <property type="component" value="Unassembled WGS sequence"/>
</dbReference>
<comment type="caution">
    <text evidence="1">The sequence shown here is derived from an EMBL/GenBank/DDBJ whole genome shotgun (WGS) entry which is preliminary data.</text>
</comment>
<gene>
    <name evidence="1" type="ORF">AVEN_115022_1</name>
</gene>
<accession>A0A4Y1ZWW3</accession>